<dbReference type="PANTHER" id="PTHR30204">
    <property type="entry name" value="REDOX-CYCLING DRUG-SENSING TRANSCRIPTIONAL ACTIVATOR SOXR"/>
    <property type="match status" value="1"/>
</dbReference>
<dbReference type="EMBL" id="CP025544">
    <property type="protein sequence ID" value="AXK60276.1"/>
    <property type="molecule type" value="Genomic_DNA"/>
</dbReference>
<reference evidence="3 4" key="1">
    <citation type="submission" date="2017-12" db="EMBL/GenBank/DDBJ databases">
        <title>Chromulinavorax destructans is a abundant pathogen of dominant heterotrophic picoflagllates.</title>
        <authorList>
            <person name="Deeg C.M."/>
            <person name="Zimmer M."/>
            <person name="Suttle C.A."/>
        </authorList>
    </citation>
    <scope>NUCLEOTIDE SEQUENCE [LARGE SCALE GENOMIC DNA]</scope>
    <source>
        <strain evidence="3 4">SeV1</strain>
    </source>
</reference>
<keyword evidence="1" id="KW-0238">DNA-binding</keyword>
<dbReference type="GO" id="GO:0003700">
    <property type="term" value="F:DNA-binding transcription factor activity"/>
    <property type="evidence" value="ECO:0007669"/>
    <property type="project" value="InterPro"/>
</dbReference>
<dbReference type="Proteomes" id="UP000254834">
    <property type="component" value="Chromosome"/>
</dbReference>
<dbReference type="Pfam" id="PF13411">
    <property type="entry name" value="MerR_1"/>
    <property type="match status" value="1"/>
</dbReference>
<evidence type="ECO:0000313" key="4">
    <source>
        <dbReference type="Proteomes" id="UP000254834"/>
    </source>
</evidence>
<proteinExistence type="predicted"/>
<organism evidence="3 4">
    <name type="scientific">Candidatus Chromulinivorax destructor</name>
    <dbReference type="NCBI Taxonomy" id="2066483"/>
    <lineage>
        <taxon>Bacteria</taxon>
        <taxon>Candidatus Babelota</taxon>
        <taxon>Candidatus Babeliae</taxon>
        <taxon>Candidatus Babeliales</taxon>
        <taxon>Candidatus Chromulinivoraceae</taxon>
        <taxon>Candidatus Chromulinivorax</taxon>
    </lineage>
</organism>
<evidence type="ECO:0000313" key="3">
    <source>
        <dbReference type="EMBL" id="AXK60276.1"/>
    </source>
</evidence>
<protein>
    <submittedName>
        <fullName evidence="3">MerR family transcriptional regulator</fullName>
    </submittedName>
</protein>
<name>A0A345ZAF9_9BACT</name>
<dbReference type="PANTHER" id="PTHR30204:SF58">
    <property type="entry name" value="HTH-TYPE TRANSCRIPTIONAL REGULATOR YFMP"/>
    <property type="match status" value="1"/>
</dbReference>
<evidence type="ECO:0000256" key="1">
    <source>
        <dbReference type="ARBA" id="ARBA00023125"/>
    </source>
</evidence>
<gene>
    <name evidence="3" type="ORF">C0J27_00725</name>
</gene>
<dbReference type="PROSITE" id="PS50937">
    <property type="entry name" value="HTH_MERR_2"/>
    <property type="match status" value="1"/>
</dbReference>
<sequence>MLNNKIKKKQAFFSISAVAKMFSVHQQTIRLYEKEGFITPKRSDGNTRMFSEEDVDRLEEIIHLTHQMGINLAGVEMILKLQKKITRMQKDMNKIFTNAQSELIQETDARKSLIQAQTKQLLKIKNHPDAEIVHDVTTHEKSKKDNFNDWDIDYEE</sequence>
<evidence type="ECO:0000259" key="2">
    <source>
        <dbReference type="PROSITE" id="PS50937"/>
    </source>
</evidence>
<dbReference type="SUPFAM" id="SSF46955">
    <property type="entry name" value="Putative DNA-binding domain"/>
    <property type="match status" value="1"/>
</dbReference>
<dbReference type="InterPro" id="IPR047057">
    <property type="entry name" value="MerR_fam"/>
</dbReference>
<dbReference type="AlphaFoldDB" id="A0A345ZAF9"/>
<dbReference type="OrthoDB" id="9806513at2"/>
<accession>A0A345ZAF9</accession>
<dbReference type="SMART" id="SM00422">
    <property type="entry name" value="HTH_MERR"/>
    <property type="match status" value="1"/>
</dbReference>
<dbReference type="InterPro" id="IPR009061">
    <property type="entry name" value="DNA-bd_dom_put_sf"/>
</dbReference>
<dbReference type="Gene3D" id="1.10.1660.10">
    <property type="match status" value="1"/>
</dbReference>
<dbReference type="GO" id="GO:0003677">
    <property type="term" value="F:DNA binding"/>
    <property type="evidence" value="ECO:0007669"/>
    <property type="project" value="UniProtKB-KW"/>
</dbReference>
<feature type="domain" description="HTH merR-type" evidence="2">
    <location>
        <begin position="12"/>
        <end position="81"/>
    </location>
</feature>
<dbReference type="RefSeq" id="WP_115585291.1">
    <property type="nucleotide sequence ID" value="NZ_CP025544.1"/>
</dbReference>
<keyword evidence="4" id="KW-1185">Reference proteome</keyword>
<dbReference type="InterPro" id="IPR000551">
    <property type="entry name" value="MerR-type_HTH_dom"/>
</dbReference>
<dbReference type="KEGG" id="cdes:C0J27_00725"/>